<dbReference type="PROSITE" id="PS50850">
    <property type="entry name" value="MFS"/>
    <property type="match status" value="1"/>
</dbReference>
<dbReference type="Proteomes" id="UP000000263">
    <property type="component" value="Chromosome"/>
</dbReference>
<accession>A7NMP7</accession>
<dbReference type="eggNOG" id="COG0477">
    <property type="taxonomic scope" value="Bacteria"/>
</dbReference>
<protein>
    <submittedName>
        <fullName evidence="9">Drug resistance transporter, EmrB/QacA subfamily</fullName>
    </submittedName>
</protein>
<feature type="transmembrane region" description="Helical" evidence="7">
    <location>
        <begin position="395"/>
        <end position="413"/>
    </location>
</feature>
<keyword evidence="5 7" id="KW-1133">Transmembrane helix</keyword>
<evidence type="ECO:0000313" key="10">
    <source>
        <dbReference type="Proteomes" id="UP000000263"/>
    </source>
</evidence>
<dbReference type="GO" id="GO:0005886">
    <property type="term" value="C:plasma membrane"/>
    <property type="evidence" value="ECO:0007669"/>
    <property type="project" value="UniProtKB-SubCell"/>
</dbReference>
<dbReference type="Gene3D" id="1.20.1720.10">
    <property type="entry name" value="Multidrug resistance protein D"/>
    <property type="match status" value="1"/>
</dbReference>
<dbReference type="InterPro" id="IPR020846">
    <property type="entry name" value="MFS_dom"/>
</dbReference>
<dbReference type="PANTHER" id="PTHR23501:SF191">
    <property type="entry name" value="VACUOLAR BASIC AMINO ACID TRANSPORTER 4"/>
    <property type="match status" value="1"/>
</dbReference>
<dbReference type="HOGENOM" id="CLU_000960_22_3_0"/>
<dbReference type="Pfam" id="PF07690">
    <property type="entry name" value="MFS_1"/>
    <property type="match status" value="1"/>
</dbReference>
<dbReference type="PRINTS" id="PR01036">
    <property type="entry name" value="TCRTETB"/>
</dbReference>
<keyword evidence="2" id="KW-0813">Transport</keyword>
<feature type="transmembrane region" description="Helical" evidence="7">
    <location>
        <begin position="99"/>
        <end position="120"/>
    </location>
</feature>
<dbReference type="CDD" id="cd17502">
    <property type="entry name" value="MFS_Azr1_MDR_like"/>
    <property type="match status" value="1"/>
</dbReference>
<feature type="domain" description="Major facilitator superfamily (MFS) profile" evidence="8">
    <location>
        <begin position="9"/>
        <end position="478"/>
    </location>
</feature>
<dbReference type="eggNOG" id="COG2211">
    <property type="taxonomic scope" value="Bacteria"/>
</dbReference>
<keyword evidence="10" id="KW-1185">Reference proteome</keyword>
<keyword evidence="3" id="KW-1003">Cell membrane</keyword>
<evidence type="ECO:0000256" key="2">
    <source>
        <dbReference type="ARBA" id="ARBA00022448"/>
    </source>
</evidence>
<dbReference type="STRING" id="383372.Rcas_2747"/>
<feature type="transmembrane region" description="Helical" evidence="7">
    <location>
        <begin position="296"/>
        <end position="318"/>
    </location>
</feature>
<evidence type="ECO:0000256" key="7">
    <source>
        <dbReference type="SAM" id="Phobius"/>
    </source>
</evidence>
<comment type="subcellular location">
    <subcellularLocation>
        <location evidence="1">Cell membrane</location>
        <topology evidence="1">Multi-pass membrane protein</topology>
    </subcellularLocation>
</comment>
<dbReference type="NCBIfam" id="TIGR00711">
    <property type="entry name" value="efflux_EmrB"/>
    <property type="match status" value="1"/>
</dbReference>
<feature type="transmembrane region" description="Helical" evidence="7">
    <location>
        <begin position="132"/>
        <end position="150"/>
    </location>
</feature>
<feature type="transmembrane region" description="Helical" evidence="7">
    <location>
        <begin position="447"/>
        <end position="470"/>
    </location>
</feature>
<evidence type="ECO:0000256" key="4">
    <source>
        <dbReference type="ARBA" id="ARBA00022692"/>
    </source>
</evidence>
<evidence type="ECO:0000259" key="8">
    <source>
        <dbReference type="PROSITE" id="PS50850"/>
    </source>
</evidence>
<sequence>MSSQRTILITTGLMLSLFLASMESTVVSTGMPTIVSQLGGLEHYSWVFTAFMLASTTMVPLYGKLSDLFGRRPVFLAAMAIFLIGSVLCGLAVTMPQLIAFRAIQGIGAGGLLPLVFIIIGDLFSLEQRARLQGLFSGVWGVSSIIGPLLGGFIVDQASWEWIFWINIIPGLIATAIVWFAWVDRPRAHNAPKRSIDYAGAVLLTAGAVALLMSLTDLSASWALPTLVGALAMFGALVWIERRASDPVLPVGLFCDRMFLVACGHGILAGCAVFGGATFVPLYAQGVLGTSATEAGAALMPMLLAWVFSSIIGTRMLLRVGYRTVAFAGMIALVIGSFPLMFVDARTNRLLLMVYLGLMGFGMGFSIPAFLIAVQSSVERGKLGTATSTLQFSRSIGGAFGIGIMGAVLSATVTTRLETAGLDASVSLNSLIDPLGGDIAVSETLRAALGAGISSVFVVAFIAAALGLLVTLMAPRGLIADAAAERGRDEGMAQPAVERR</sequence>
<feature type="transmembrane region" description="Helical" evidence="7">
    <location>
        <begin position="325"/>
        <end position="343"/>
    </location>
</feature>
<dbReference type="PANTHER" id="PTHR23501">
    <property type="entry name" value="MAJOR FACILITATOR SUPERFAMILY"/>
    <property type="match status" value="1"/>
</dbReference>
<keyword evidence="4 7" id="KW-0812">Transmembrane</keyword>
<reference evidence="9 10" key="1">
    <citation type="submission" date="2007-08" db="EMBL/GenBank/DDBJ databases">
        <title>Complete sequence of Roseiflexus castenholzii DSM 13941.</title>
        <authorList>
            <consortium name="US DOE Joint Genome Institute"/>
            <person name="Copeland A."/>
            <person name="Lucas S."/>
            <person name="Lapidus A."/>
            <person name="Barry K."/>
            <person name="Glavina del Rio T."/>
            <person name="Dalin E."/>
            <person name="Tice H."/>
            <person name="Pitluck S."/>
            <person name="Thompson L.S."/>
            <person name="Brettin T."/>
            <person name="Bruce D."/>
            <person name="Detter J.C."/>
            <person name="Han C."/>
            <person name="Tapia R."/>
            <person name="Schmutz J."/>
            <person name="Larimer F."/>
            <person name="Land M."/>
            <person name="Hauser L."/>
            <person name="Kyrpides N."/>
            <person name="Mikhailova N."/>
            <person name="Bryant D.A."/>
            <person name="Hanada S."/>
            <person name="Tsukatani Y."/>
            <person name="Richardson P."/>
        </authorList>
    </citation>
    <scope>NUCLEOTIDE SEQUENCE [LARGE SCALE GENOMIC DNA]</scope>
    <source>
        <strain evidence="10">DSM 13941 / HLO8</strain>
    </source>
</reference>
<evidence type="ECO:0000313" key="9">
    <source>
        <dbReference type="EMBL" id="ABU58818.1"/>
    </source>
</evidence>
<dbReference type="KEGG" id="rca:Rcas_2747"/>
<dbReference type="OrthoDB" id="146256at2"/>
<gene>
    <name evidence="9" type="ordered locus">Rcas_2747</name>
</gene>
<feature type="transmembrane region" description="Helical" evidence="7">
    <location>
        <begin position="44"/>
        <end position="62"/>
    </location>
</feature>
<dbReference type="InterPro" id="IPR004638">
    <property type="entry name" value="EmrB-like"/>
</dbReference>
<dbReference type="GO" id="GO:0022857">
    <property type="term" value="F:transmembrane transporter activity"/>
    <property type="evidence" value="ECO:0007669"/>
    <property type="project" value="InterPro"/>
</dbReference>
<keyword evidence="6 7" id="KW-0472">Membrane</keyword>
<name>A7NMP7_ROSCS</name>
<dbReference type="Gene3D" id="1.20.1250.20">
    <property type="entry name" value="MFS general substrate transporter like domains"/>
    <property type="match status" value="1"/>
</dbReference>
<proteinExistence type="predicted"/>
<evidence type="ECO:0000256" key="3">
    <source>
        <dbReference type="ARBA" id="ARBA00022475"/>
    </source>
</evidence>
<evidence type="ECO:0000256" key="1">
    <source>
        <dbReference type="ARBA" id="ARBA00004651"/>
    </source>
</evidence>
<feature type="transmembrane region" description="Helical" evidence="7">
    <location>
        <begin position="74"/>
        <end position="93"/>
    </location>
</feature>
<feature type="transmembrane region" description="Helical" evidence="7">
    <location>
        <begin position="195"/>
        <end position="216"/>
    </location>
</feature>
<dbReference type="SUPFAM" id="SSF103473">
    <property type="entry name" value="MFS general substrate transporter"/>
    <property type="match status" value="1"/>
</dbReference>
<evidence type="ECO:0000256" key="6">
    <source>
        <dbReference type="ARBA" id="ARBA00023136"/>
    </source>
</evidence>
<dbReference type="AlphaFoldDB" id="A7NMP7"/>
<feature type="transmembrane region" description="Helical" evidence="7">
    <location>
        <begin position="349"/>
        <end position="374"/>
    </location>
</feature>
<evidence type="ECO:0000256" key="5">
    <source>
        <dbReference type="ARBA" id="ARBA00022989"/>
    </source>
</evidence>
<dbReference type="EMBL" id="CP000804">
    <property type="protein sequence ID" value="ABU58818.1"/>
    <property type="molecule type" value="Genomic_DNA"/>
</dbReference>
<dbReference type="RefSeq" id="WP_012121242.1">
    <property type="nucleotide sequence ID" value="NC_009767.1"/>
</dbReference>
<organism evidence="9 10">
    <name type="scientific">Roseiflexus castenholzii (strain DSM 13941 / HLO8)</name>
    <dbReference type="NCBI Taxonomy" id="383372"/>
    <lineage>
        <taxon>Bacteria</taxon>
        <taxon>Bacillati</taxon>
        <taxon>Chloroflexota</taxon>
        <taxon>Chloroflexia</taxon>
        <taxon>Chloroflexales</taxon>
        <taxon>Roseiflexineae</taxon>
        <taxon>Roseiflexaceae</taxon>
        <taxon>Roseiflexus</taxon>
    </lineage>
</organism>
<dbReference type="InterPro" id="IPR011701">
    <property type="entry name" value="MFS"/>
</dbReference>
<dbReference type="InterPro" id="IPR036259">
    <property type="entry name" value="MFS_trans_sf"/>
</dbReference>
<feature type="transmembrane region" description="Helical" evidence="7">
    <location>
        <begin position="162"/>
        <end position="183"/>
    </location>
</feature>
<feature type="transmembrane region" description="Helical" evidence="7">
    <location>
        <begin position="260"/>
        <end position="284"/>
    </location>
</feature>
<feature type="transmembrane region" description="Helical" evidence="7">
    <location>
        <begin position="222"/>
        <end position="240"/>
    </location>
</feature>
<dbReference type="FunFam" id="1.20.1720.10:FF:000004">
    <property type="entry name" value="EmrB/QacA family drug resistance transporter"/>
    <property type="match status" value="1"/>
</dbReference>